<protein>
    <recommendedName>
        <fullName evidence="2">Sialate O-acetylesterase domain-containing protein</fullName>
    </recommendedName>
</protein>
<dbReference type="InterPro" id="IPR036514">
    <property type="entry name" value="SGNH_hydro_sf"/>
</dbReference>
<comment type="caution">
    <text evidence="3">The sequence shown here is derived from an EMBL/GenBank/DDBJ whole genome shotgun (WGS) entry which is preliminary data.</text>
</comment>
<dbReference type="PANTHER" id="PTHR31988:SF19">
    <property type="entry name" value="9-O-ACETYL-N-ACETYLNEURAMINIC ACID DEACETYLASE-RELATED"/>
    <property type="match status" value="1"/>
</dbReference>
<dbReference type="Gene3D" id="3.40.50.1110">
    <property type="entry name" value="SGNH hydrolase"/>
    <property type="match status" value="1"/>
</dbReference>
<dbReference type="Pfam" id="PF03629">
    <property type="entry name" value="SASA"/>
    <property type="match status" value="1"/>
</dbReference>
<evidence type="ECO:0000256" key="1">
    <source>
        <dbReference type="ARBA" id="ARBA00022801"/>
    </source>
</evidence>
<dbReference type="EMBL" id="LAZR01000352">
    <property type="protein sequence ID" value="KKN73009.1"/>
    <property type="molecule type" value="Genomic_DNA"/>
</dbReference>
<reference evidence="3" key="1">
    <citation type="journal article" date="2015" name="Nature">
        <title>Complex archaea that bridge the gap between prokaryotes and eukaryotes.</title>
        <authorList>
            <person name="Spang A."/>
            <person name="Saw J.H."/>
            <person name="Jorgensen S.L."/>
            <person name="Zaremba-Niedzwiedzka K."/>
            <person name="Martijn J."/>
            <person name="Lind A.E."/>
            <person name="van Eijk R."/>
            <person name="Schleper C."/>
            <person name="Guy L."/>
            <person name="Ettema T.J."/>
        </authorList>
    </citation>
    <scope>NUCLEOTIDE SEQUENCE</scope>
</reference>
<dbReference type="SUPFAM" id="SSF52266">
    <property type="entry name" value="SGNH hydrolase"/>
    <property type="match status" value="1"/>
</dbReference>
<keyword evidence="1" id="KW-0378">Hydrolase</keyword>
<dbReference type="InterPro" id="IPR052940">
    <property type="entry name" value="Carb_Esterase_6"/>
</dbReference>
<evidence type="ECO:0000313" key="3">
    <source>
        <dbReference type="EMBL" id="KKN73009.1"/>
    </source>
</evidence>
<evidence type="ECO:0000259" key="2">
    <source>
        <dbReference type="Pfam" id="PF03629"/>
    </source>
</evidence>
<gene>
    <name evidence="3" type="ORF">LCGC14_0405630</name>
</gene>
<dbReference type="PANTHER" id="PTHR31988">
    <property type="entry name" value="ESTERASE, PUTATIVE (DUF303)-RELATED"/>
    <property type="match status" value="1"/>
</dbReference>
<dbReference type="PROSITE" id="PS51257">
    <property type="entry name" value="PROKAR_LIPOPROTEIN"/>
    <property type="match status" value="1"/>
</dbReference>
<dbReference type="InterPro" id="IPR005181">
    <property type="entry name" value="SASA"/>
</dbReference>
<feature type="domain" description="Sialate O-acetylesterase" evidence="2">
    <location>
        <begin position="32"/>
        <end position="271"/>
    </location>
</feature>
<organism evidence="3">
    <name type="scientific">marine sediment metagenome</name>
    <dbReference type="NCBI Taxonomy" id="412755"/>
    <lineage>
        <taxon>unclassified sequences</taxon>
        <taxon>metagenomes</taxon>
        <taxon>ecological metagenomes</taxon>
    </lineage>
</organism>
<dbReference type="GO" id="GO:0016787">
    <property type="term" value="F:hydrolase activity"/>
    <property type="evidence" value="ECO:0007669"/>
    <property type="project" value="UniProtKB-KW"/>
</dbReference>
<proteinExistence type="predicted"/>
<accession>A0A0F9T183</accession>
<name>A0A0F9T183_9ZZZZ</name>
<dbReference type="AlphaFoldDB" id="A0A0F9T183"/>
<sequence>MNIKLILILVILLTACAPINNSISLEIKQPPTKIFILAGQSNMVGRAGLIEDDFNYFNENILVFGNDYQLKIAYEPIDNGDGQIDIASYDKRPQFGPSMPFGIAMSTYLNQKVILVPCALGGSSISQWERPKNPLDTYTLYGSLVNRALIAKQMSNGIIAGVIWFQGEKDAVSYLDTHSNYLNLFIKFATNIRIDLRDSQMPFIYAQLGPQDNNELFTYWDDIKAQQEQAQYLISNSKMIKTDDLTIFDYVHFTHRSYELIGQRFAEAFIKVDI</sequence>